<evidence type="ECO:0000256" key="1">
    <source>
        <dbReference type="ARBA" id="ARBA00022795"/>
    </source>
</evidence>
<evidence type="ECO:0008006" key="5">
    <source>
        <dbReference type="Google" id="ProtNLM"/>
    </source>
</evidence>
<feature type="coiled-coil region" evidence="2">
    <location>
        <begin position="97"/>
        <end position="124"/>
    </location>
</feature>
<evidence type="ECO:0000256" key="2">
    <source>
        <dbReference type="SAM" id="Coils"/>
    </source>
</evidence>
<dbReference type="InterPro" id="IPR007809">
    <property type="entry name" value="FlgN-like"/>
</dbReference>
<dbReference type="AlphaFoldDB" id="A0A378Y5S8"/>
<dbReference type="InterPro" id="IPR036679">
    <property type="entry name" value="FlgN-like_sf"/>
</dbReference>
<accession>A0A378Y5S8</accession>
<keyword evidence="1" id="KW-1005">Bacterial flagellum biogenesis</keyword>
<reference evidence="3 4" key="1">
    <citation type="submission" date="2018-06" db="EMBL/GenBank/DDBJ databases">
        <authorList>
            <consortium name="Pathogen Informatics"/>
            <person name="Doyle S."/>
        </authorList>
    </citation>
    <scope>NUCLEOTIDE SEQUENCE [LARGE SCALE GENOMIC DNA]</scope>
    <source>
        <strain evidence="3 4">NCTC10343</strain>
    </source>
</reference>
<dbReference type="Proteomes" id="UP000254400">
    <property type="component" value="Unassembled WGS sequence"/>
</dbReference>
<proteinExistence type="predicted"/>
<name>A0A378Y5S8_PAEPO</name>
<protein>
    <recommendedName>
        <fullName evidence="5">Flagellar protein FlgN</fullName>
    </recommendedName>
</protein>
<feature type="coiled-coil region" evidence="2">
    <location>
        <begin position="3"/>
        <end position="62"/>
    </location>
</feature>
<gene>
    <name evidence="3" type="primary">yvyG</name>
    <name evidence="3" type="ORF">NCTC10343_05056</name>
</gene>
<dbReference type="EMBL" id="UGSC01000001">
    <property type="protein sequence ID" value="SUA72103.1"/>
    <property type="molecule type" value="Genomic_DNA"/>
</dbReference>
<evidence type="ECO:0000313" key="4">
    <source>
        <dbReference type="Proteomes" id="UP000254400"/>
    </source>
</evidence>
<dbReference type="GO" id="GO:0044780">
    <property type="term" value="P:bacterial-type flagellum assembly"/>
    <property type="evidence" value="ECO:0007669"/>
    <property type="project" value="InterPro"/>
</dbReference>
<dbReference type="GeneID" id="93348363"/>
<dbReference type="Pfam" id="PF05130">
    <property type="entry name" value="FlgN"/>
    <property type="match status" value="1"/>
</dbReference>
<dbReference type="SUPFAM" id="SSF140566">
    <property type="entry name" value="FlgN-like"/>
    <property type="match status" value="1"/>
</dbReference>
<keyword evidence="2" id="KW-0175">Coiled coil</keyword>
<dbReference type="Gene3D" id="1.20.58.300">
    <property type="entry name" value="FlgN-like"/>
    <property type="match status" value="1"/>
</dbReference>
<sequence length="166" mass="19235">MPLERLMDVLEHLREAHEQLIALGTQKKEALISNKVEQLIQVMNQESKMSRHIEQLDEQRLQAAYEFLQERGIKSKLNLNITELSRLVFDVEDKQRLLQIQKNLADTLGELKKLNELNQQLIKQALSYIDFSIESMSYYAESEAVYQRPADKSTSAVRAGLFDTRA</sequence>
<dbReference type="RefSeq" id="WP_019688797.1">
    <property type="nucleotide sequence ID" value="NZ_CP036496.1"/>
</dbReference>
<evidence type="ECO:0000313" key="3">
    <source>
        <dbReference type="EMBL" id="SUA72103.1"/>
    </source>
</evidence>
<organism evidence="3 4">
    <name type="scientific">Paenibacillus polymyxa</name>
    <name type="common">Bacillus polymyxa</name>
    <dbReference type="NCBI Taxonomy" id="1406"/>
    <lineage>
        <taxon>Bacteria</taxon>
        <taxon>Bacillati</taxon>
        <taxon>Bacillota</taxon>
        <taxon>Bacilli</taxon>
        <taxon>Bacillales</taxon>
        <taxon>Paenibacillaceae</taxon>
        <taxon>Paenibacillus</taxon>
    </lineage>
</organism>